<dbReference type="GO" id="GO:1901135">
    <property type="term" value="P:carbohydrate derivative metabolic process"/>
    <property type="evidence" value="ECO:0007669"/>
    <property type="project" value="UniProtKB-ARBA"/>
</dbReference>
<dbReference type="AlphaFoldDB" id="A0A427UM46"/>
<evidence type="ECO:0000259" key="1">
    <source>
        <dbReference type="Pfam" id="PF00534"/>
    </source>
</evidence>
<comment type="caution">
    <text evidence="3">The sequence shown here is derived from an EMBL/GenBank/DDBJ whole genome shotgun (WGS) entry which is preliminary data.</text>
</comment>
<sequence>MENKKIFFIGTTASNLYLFRKDIILDCIKKNYTVYTLVSEYDEHWITKIQSLGSIVITYKLNRAGLNPLSDFKSMFQIKSYIQQYRPDIVFSFFTKPVIYGSLAAKLAGSPKVIGMIEGLGSPFTEHPAGQSWKMKMIRFFQVTLYRIVFPFLDKIIFLNKDDPEDLINDNKIFHKKNAVNVLGAIGLKLKDYPFQTWDESKHITFIFVARLLAEKGIYEYIKAAKVVKSQYPNVIFKVIGGLDSENPYGLSKNQLDQLIAEDIIIYPGFVNNVTDHVVDSAVFVLPSYYREGVPRSTQEAMAIGRPVITTDVPGCRDTVIDGVNGFLIPKWDVKALIEKMCFFIENPEQINIMGTESYKIACEKFDVRKVNKKLFEIMEIKD</sequence>
<evidence type="ECO:0000259" key="2">
    <source>
        <dbReference type="Pfam" id="PF13477"/>
    </source>
</evidence>
<reference evidence="3 4" key="1">
    <citation type="submission" date="2018-10" db="EMBL/GenBank/DDBJ databases">
        <title>Transmission dynamics of multidrug resistant bacteria on intensive care unit surfaces.</title>
        <authorList>
            <person name="D'Souza A.W."/>
            <person name="Potter R.F."/>
            <person name="Wallace M."/>
            <person name="Shupe A."/>
            <person name="Patel S."/>
            <person name="Sun S."/>
            <person name="Gul D."/>
            <person name="Kwon J.H."/>
            <person name="Andleeb S."/>
            <person name="Burnham C.-A.D."/>
            <person name="Dantas G."/>
        </authorList>
    </citation>
    <scope>NUCLEOTIDE SEQUENCE [LARGE SCALE GENOMIC DNA]</scope>
    <source>
        <strain evidence="3 4">AJ_385</strain>
    </source>
</reference>
<feature type="domain" description="Glycosyl transferase family 1" evidence="1">
    <location>
        <begin position="201"/>
        <end position="360"/>
    </location>
</feature>
<dbReference type="PANTHER" id="PTHR12526:SF638">
    <property type="entry name" value="SPORE COAT PROTEIN SA"/>
    <property type="match status" value="1"/>
</dbReference>
<dbReference type="InterPro" id="IPR028098">
    <property type="entry name" value="Glyco_trans_4-like_N"/>
</dbReference>
<evidence type="ECO:0000313" key="4">
    <source>
        <dbReference type="Proteomes" id="UP000277537"/>
    </source>
</evidence>
<dbReference type="GO" id="GO:0016757">
    <property type="term" value="F:glycosyltransferase activity"/>
    <property type="evidence" value="ECO:0007669"/>
    <property type="project" value="InterPro"/>
</dbReference>
<dbReference type="EMBL" id="RHXE01000031">
    <property type="protein sequence ID" value="RSE21608.1"/>
    <property type="molecule type" value="Genomic_DNA"/>
</dbReference>
<dbReference type="Pfam" id="PF00534">
    <property type="entry name" value="Glycos_transf_1"/>
    <property type="match status" value="1"/>
</dbReference>
<dbReference type="Proteomes" id="UP000277537">
    <property type="component" value="Unassembled WGS sequence"/>
</dbReference>
<protein>
    <submittedName>
        <fullName evidence="3">Glycosyltransferase family 1 protein</fullName>
    </submittedName>
</protein>
<name>A0A427UM46_ACIJO</name>
<proteinExistence type="predicted"/>
<dbReference type="SUPFAM" id="SSF53756">
    <property type="entry name" value="UDP-Glycosyltransferase/glycogen phosphorylase"/>
    <property type="match status" value="1"/>
</dbReference>
<dbReference type="Pfam" id="PF13477">
    <property type="entry name" value="Glyco_trans_4_2"/>
    <property type="match status" value="1"/>
</dbReference>
<dbReference type="InterPro" id="IPR001296">
    <property type="entry name" value="Glyco_trans_1"/>
</dbReference>
<gene>
    <name evidence="3" type="ORF">EGT73_12505</name>
</gene>
<dbReference type="RefSeq" id="WP_125274473.1">
    <property type="nucleotide sequence ID" value="NZ_RHXE01000031.1"/>
</dbReference>
<dbReference type="Gene3D" id="3.40.50.2000">
    <property type="entry name" value="Glycogen Phosphorylase B"/>
    <property type="match status" value="2"/>
</dbReference>
<dbReference type="CDD" id="cd03808">
    <property type="entry name" value="GT4_CapM-like"/>
    <property type="match status" value="1"/>
</dbReference>
<dbReference type="PANTHER" id="PTHR12526">
    <property type="entry name" value="GLYCOSYLTRANSFERASE"/>
    <property type="match status" value="1"/>
</dbReference>
<organism evidence="3 4">
    <name type="scientific">Acinetobacter johnsonii</name>
    <dbReference type="NCBI Taxonomy" id="40214"/>
    <lineage>
        <taxon>Bacteria</taxon>
        <taxon>Pseudomonadati</taxon>
        <taxon>Pseudomonadota</taxon>
        <taxon>Gammaproteobacteria</taxon>
        <taxon>Moraxellales</taxon>
        <taxon>Moraxellaceae</taxon>
        <taxon>Acinetobacter</taxon>
    </lineage>
</organism>
<evidence type="ECO:0000313" key="3">
    <source>
        <dbReference type="EMBL" id="RSE21608.1"/>
    </source>
</evidence>
<accession>A0A427UM46</accession>
<feature type="domain" description="Glycosyltransferase subfamily 4-like N-terminal" evidence="2">
    <location>
        <begin position="6"/>
        <end position="140"/>
    </location>
</feature>
<keyword evidence="3" id="KW-0808">Transferase</keyword>